<dbReference type="Pfam" id="PF00850">
    <property type="entry name" value="Hist_deacetyl"/>
    <property type="match status" value="1"/>
</dbReference>
<dbReference type="GO" id="GO:0040029">
    <property type="term" value="P:epigenetic regulation of gene expression"/>
    <property type="evidence" value="ECO:0007669"/>
    <property type="project" value="TreeGrafter"/>
</dbReference>
<organism evidence="2 3">
    <name type="scientific">Legionella maioricensis</name>
    <dbReference type="NCBI Taxonomy" id="2896528"/>
    <lineage>
        <taxon>Bacteria</taxon>
        <taxon>Pseudomonadati</taxon>
        <taxon>Pseudomonadota</taxon>
        <taxon>Gammaproteobacteria</taxon>
        <taxon>Legionellales</taxon>
        <taxon>Legionellaceae</taxon>
        <taxon>Legionella</taxon>
    </lineage>
</organism>
<dbReference type="RefSeq" id="WP_250421945.1">
    <property type="nucleotide sequence ID" value="NZ_JAJKBJ010000013.1"/>
</dbReference>
<keyword evidence="3" id="KW-1185">Reference proteome</keyword>
<proteinExistence type="predicted"/>
<dbReference type="InterPro" id="IPR037138">
    <property type="entry name" value="His_deacetylse_dom_sf"/>
</dbReference>
<dbReference type="PANTHER" id="PTHR10625:SF10">
    <property type="entry name" value="HISTONE DEACETYLASE HDAC1"/>
    <property type="match status" value="1"/>
</dbReference>
<reference evidence="2" key="1">
    <citation type="submission" date="2021-11" db="EMBL/GenBank/DDBJ databases">
        <title>Legionella maioricencis sp. nov., a new species isolated from hot water samples in Mallorca.</title>
        <authorList>
            <person name="Crespi S."/>
            <person name="Drasar V."/>
            <person name="Salva-Serra F."/>
            <person name="Jaen-Luchoro D."/>
            <person name="Pineiro-Iglesias B."/>
            <person name="Aliaga F."/>
            <person name="Fernandez-Juarez V."/>
            <person name="Coll G."/>
            <person name="Moore E.R.B."/>
            <person name="Bennasar-Figueras A."/>
        </authorList>
    </citation>
    <scope>NUCLEOTIDE SEQUENCE</scope>
    <source>
        <strain evidence="2">HCPI-6</strain>
    </source>
</reference>
<gene>
    <name evidence="2" type="ORF">LOX96_11545</name>
</gene>
<dbReference type="AlphaFoldDB" id="A0A9X2D178"/>
<dbReference type="SUPFAM" id="SSF52768">
    <property type="entry name" value="Arginase/deacetylase"/>
    <property type="match status" value="1"/>
</dbReference>
<protein>
    <submittedName>
        <fullName evidence="2">Acetylpolyamine aminohydrolase</fullName>
    </submittedName>
</protein>
<evidence type="ECO:0000259" key="1">
    <source>
        <dbReference type="Pfam" id="PF00850"/>
    </source>
</evidence>
<feature type="domain" description="Histone deacetylase" evidence="1">
    <location>
        <begin position="150"/>
        <end position="461"/>
    </location>
</feature>
<dbReference type="Gene3D" id="3.40.800.20">
    <property type="entry name" value="Histone deacetylase domain"/>
    <property type="match status" value="1"/>
</dbReference>
<sequence length="481" mass="55742">MKRKFFKETPLSLLEKKILSCITNINSLDPEEWQTVQEYLLELEKYAQNTEFENVRAGLKKEVQKWLSSELMNTELPECLLQIPSEGDIEQMNGMPAGGAEDQSARLMHMTQTIKKEQEKHTLLSVINTEQVDLRIWNELFAAINKGSKKEAFQQLRHIASEDTLLQSILAVHPIDYLEKIISYSIEAQRTGVKKINADITISPNTFELLIKDIATTLKHPAKCHFSFGLPTHHAFSREGSGFCIFNKIAILMKHAELTHQKPLRYVIIGTDVNRDNGLCNVLRESLSHMSICHIDIFDSRVYPCQDHAFIDYEFKAQGNQEKQGIKSWRQNQMEYFAVDLKLTTRSSVSVHPALLFALDKIKEHMAHAKENEQKIVIYLPTGWDSHENETAFCGKFISDRMMTSSEATRTRYNDGDLTFFYERIFTLYKENKECIENIYWGLEGGYDRPMYERQIKLMLQTIDDQLLQPDSNQSLHRINY</sequence>
<accession>A0A9X2D178</accession>
<dbReference type="EMBL" id="JAJKBJ010000013">
    <property type="protein sequence ID" value="MCL9684730.1"/>
    <property type="molecule type" value="Genomic_DNA"/>
</dbReference>
<evidence type="ECO:0000313" key="3">
    <source>
        <dbReference type="Proteomes" id="UP001139721"/>
    </source>
</evidence>
<dbReference type="Proteomes" id="UP001139721">
    <property type="component" value="Unassembled WGS sequence"/>
</dbReference>
<dbReference type="GO" id="GO:0004407">
    <property type="term" value="F:histone deacetylase activity"/>
    <property type="evidence" value="ECO:0007669"/>
    <property type="project" value="TreeGrafter"/>
</dbReference>
<dbReference type="InterPro" id="IPR023801">
    <property type="entry name" value="His_deacetylse_dom"/>
</dbReference>
<evidence type="ECO:0000313" key="2">
    <source>
        <dbReference type="EMBL" id="MCL9684730.1"/>
    </source>
</evidence>
<dbReference type="PANTHER" id="PTHR10625">
    <property type="entry name" value="HISTONE DEACETYLASE HDAC1-RELATED"/>
    <property type="match status" value="1"/>
</dbReference>
<dbReference type="InterPro" id="IPR023696">
    <property type="entry name" value="Ureohydrolase_dom_sf"/>
</dbReference>
<comment type="caution">
    <text evidence="2">The sequence shown here is derived from an EMBL/GenBank/DDBJ whole genome shotgun (WGS) entry which is preliminary data.</text>
</comment>
<name>A0A9X2D178_9GAMM</name>